<organism evidence="8 9">
    <name type="scientific">Glycomyces paridis</name>
    <dbReference type="NCBI Taxonomy" id="2126555"/>
    <lineage>
        <taxon>Bacteria</taxon>
        <taxon>Bacillati</taxon>
        <taxon>Actinomycetota</taxon>
        <taxon>Actinomycetes</taxon>
        <taxon>Glycomycetales</taxon>
        <taxon>Glycomycetaceae</taxon>
        <taxon>Glycomyces</taxon>
    </lineage>
</organism>
<dbReference type="GO" id="GO:0004497">
    <property type="term" value="F:monooxygenase activity"/>
    <property type="evidence" value="ECO:0007669"/>
    <property type="project" value="UniProtKB-KW"/>
</dbReference>
<evidence type="ECO:0000256" key="6">
    <source>
        <dbReference type="ARBA" id="ARBA00023033"/>
    </source>
</evidence>
<evidence type="ECO:0000256" key="3">
    <source>
        <dbReference type="ARBA" id="ARBA00022723"/>
    </source>
</evidence>
<dbReference type="EMBL" id="STGX01000008">
    <property type="protein sequence ID" value="THV28344.1"/>
    <property type="molecule type" value="Genomic_DNA"/>
</dbReference>
<evidence type="ECO:0000313" key="8">
    <source>
        <dbReference type="EMBL" id="THV28344.1"/>
    </source>
</evidence>
<dbReference type="Gene3D" id="1.10.630.10">
    <property type="entry name" value="Cytochrome P450"/>
    <property type="match status" value="1"/>
</dbReference>
<evidence type="ECO:0000256" key="2">
    <source>
        <dbReference type="ARBA" id="ARBA00022617"/>
    </source>
</evidence>
<dbReference type="PROSITE" id="PS00086">
    <property type="entry name" value="CYTOCHROME_P450"/>
    <property type="match status" value="1"/>
</dbReference>
<dbReference type="PRINTS" id="PR00385">
    <property type="entry name" value="P450"/>
</dbReference>
<protein>
    <submittedName>
        <fullName evidence="8">Cytochrome P450</fullName>
    </submittedName>
</protein>
<reference evidence="8 9" key="1">
    <citation type="journal article" date="2018" name="Int. J. Syst. Evol. Microbiol.">
        <title>Glycomyces paridis sp. nov., isolated from the medicinal plant Paris polyphylla.</title>
        <authorList>
            <person name="Fang X.M."/>
            <person name="Bai J.L."/>
            <person name="Su J."/>
            <person name="Zhao L.L."/>
            <person name="Liu H.Y."/>
            <person name="Ma B.P."/>
            <person name="Zhang Y.Q."/>
            <person name="Yu L.Y."/>
        </authorList>
    </citation>
    <scope>NUCLEOTIDE SEQUENCE [LARGE SCALE GENOMIC DNA]</scope>
    <source>
        <strain evidence="8 9">CPCC 204357</strain>
    </source>
</reference>
<evidence type="ECO:0000256" key="5">
    <source>
        <dbReference type="ARBA" id="ARBA00023004"/>
    </source>
</evidence>
<gene>
    <name evidence="8" type="ORF">E9998_12100</name>
</gene>
<proteinExistence type="inferred from homology"/>
<dbReference type="Proteomes" id="UP000305792">
    <property type="component" value="Unassembled WGS sequence"/>
</dbReference>
<dbReference type="GO" id="GO:0020037">
    <property type="term" value="F:heme binding"/>
    <property type="evidence" value="ECO:0007669"/>
    <property type="project" value="InterPro"/>
</dbReference>
<sequence length="389" mass="41638">MTALPMPGAEGLTRRCPFGAIAEYEEARDASGIAPLATPSGRPAWLLASFDATKSVLADPGFASMVNEPPPLDGGEAIPGWFFGLDGEEHARYRRLLNGRFTMRAARRAAPRIRAIVVEELERMRGLGSPVDFFAAFAWPTPARVVCDLLGVPPELESLLTAQIEVIDGDDPEADELGAMQAMWDALVALAAAKRRAPGEDLLSDLMAEEEVTDGVAASFALALRMAGHAPVSHVLGMGAFYYLAEEAKEERRFADPAGRDAEVEELLRFLPTNNLGVVRVPTGDAEVAGGAVAAGQPVVAAIAVANRDPDRFEDAGSFRPDLGRASHLAFGYGPHQCLGHNFARIEIGIVFEELFARFPGLRLAVDPHEVPMQDTAASYGVTALPVEW</sequence>
<evidence type="ECO:0000256" key="7">
    <source>
        <dbReference type="RuleBase" id="RU000461"/>
    </source>
</evidence>
<dbReference type="PANTHER" id="PTHR46696">
    <property type="entry name" value="P450, PUTATIVE (EUROFUNG)-RELATED"/>
    <property type="match status" value="1"/>
</dbReference>
<dbReference type="InterPro" id="IPR002397">
    <property type="entry name" value="Cyt_P450_B"/>
</dbReference>
<dbReference type="InterPro" id="IPR001128">
    <property type="entry name" value="Cyt_P450"/>
</dbReference>
<accession>A0A4S8PJ66</accession>
<dbReference type="PRINTS" id="PR00359">
    <property type="entry name" value="BP450"/>
</dbReference>
<keyword evidence="6 7" id="KW-0503">Monooxygenase</keyword>
<dbReference type="RefSeq" id="WP_136529955.1">
    <property type="nucleotide sequence ID" value="NZ_STGX01000008.1"/>
</dbReference>
<dbReference type="OrthoDB" id="54272at2"/>
<keyword evidence="4 7" id="KW-0560">Oxidoreductase</keyword>
<keyword evidence="2 7" id="KW-0349">Heme</keyword>
<comment type="caution">
    <text evidence="8">The sequence shown here is derived from an EMBL/GenBank/DDBJ whole genome shotgun (WGS) entry which is preliminary data.</text>
</comment>
<dbReference type="GO" id="GO:0016705">
    <property type="term" value="F:oxidoreductase activity, acting on paired donors, with incorporation or reduction of molecular oxygen"/>
    <property type="evidence" value="ECO:0007669"/>
    <property type="project" value="InterPro"/>
</dbReference>
<keyword evidence="3 7" id="KW-0479">Metal-binding</keyword>
<dbReference type="InterPro" id="IPR017972">
    <property type="entry name" value="Cyt_P450_CS"/>
</dbReference>
<dbReference type="GO" id="GO:0005506">
    <property type="term" value="F:iron ion binding"/>
    <property type="evidence" value="ECO:0007669"/>
    <property type="project" value="InterPro"/>
</dbReference>
<dbReference type="PANTHER" id="PTHR46696:SF6">
    <property type="entry name" value="P450, PUTATIVE (EUROFUNG)-RELATED"/>
    <property type="match status" value="1"/>
</dbReference>
<dbReference type="SUPFAM" id="SSF48264">
    <property type="entry name" value="Cytochrome P450"/>
    <property type="match status" value="1"/>
</dbReference>
<evidence type="ECO:0000313" key="9">
    <source>
        <dbReference type="Proteomes" id="UP000305792"/>
    </source>
</evidence>
<dbReference type="Pfam" id="PF00067">
    <property type="entry name" value="p450"/>
    <property type="match status" value="1"/>
</dbReference>
<dbReference type="FunFam" id="1.10.630.10:FF:000018">
    <property type="entry name" value="Cytochrome P450 monooxygenase"/>
    <property type="match status" value="1"/>
</dbReference>
<evidence type="ECO:0000256" key="1">
    <source>
        <dbReference type="ARBA" id="ARBA00010617"/>
    </source>
</evidence>
<keyword evidence="5 7" id="KW-0408">Iron</keyword>
<comment type="similarity">
    <text evidence="1 7">Belongs to the cytochrome P450 family.</text>
</comment>
<dbReference type="InterPro" id="IPR036396">
    <property type="entry name" value="Cyt_P450_sf"/>
</dbReference>
<name>A0A4S8PJ66_9ACTN</name>
<evidence type="ECO:0000256" key="4">
    <source>
        <dbReference type="ARBA" id="ARBA00023002"/>
    </source>
</evidence>
<keyword evidence="9" id="KW-1185">Reference proteome</keyword>
<dbReference type="AlphaFoldDB" id="A0A4S8PJ66"/>